<feature type="binding site" evidence="11">
    <location>
        <position position="83"/>
    </location>
    <ligand>
        <name>Mg(2+)</name>
        <dbReference type="ChEBI" id="CHEBI:18420"/>
        <label>1</label>
    </ligand>
</feature>
<sequence>MSCESATSTAAPVATSLVTIYADGGCRGNPGPGGWGALLIAGDNEKELWGGEAHTTNNRMELTAVIRALGALKRPTTARVLTDSQYVQKGISEWIFNWKKNGWRTSDKKPVKNADLWQELDTLARQHRITWSWVKGHAGEPGNERADALANRGIDDVVAGRIA</sequence>
<keyword evidence="7 11" id="KW-0479">Metal-binding</keyword>
<dbReference type="EC" id="3.1.26.4" evidence="5 11"/>
<name>A0A6L5JU21_RHOTE</name>
<comment type="similarity">
    <text evidence="3 11">Belongs to the RNase H family.</text>
</comment>
<dbReference type="GO" id="GO:0003676">
    <property type="term" value="F:nucleic acid binding"/>
    <property type="evidence" value="ECO:0007669"/>
    <property type="project" value="InterPro"/>
</dbReference>
<dbReference type="PANTHER" id="PTHR10642:SF26">
    <property type="entry name" value="RIBONUCLEASE H1"/>
    <property type="match status" value="1"/>
</dbReference>
<dbReference type="NCBIfam" id="NF001236">
    <property type="entry name" value="PRK00203.1"/>
    <property type="match status" value="1"/>
</dbReference>
<keyword evidence="6 11" id="KW-0540">Nuclease</keyword>
<gene>
    <name evidence="11 13" type="primary">rnhA</name>
    <name evidence="13" type="ORF">GHK24_00850</name>
</gene>
<evidence type="ECO:0000256" key="3">
    <source>
        <dbReference type="ARBA" id="ARBA00005300"/>
    </source>
</evidence>
<evidence type="ECO:0000256" key="5">
    <source>
        <dbReference type="ARBA" id="ARBA00012180"/>
    </source>
</evidence>
<dbReference type="Proteomes" id="UP000480275">
    <property type="component" value="Unassembled WGS sequence"/>
</dbReference>
<keyword evidence="9 11" id="KW-0378">Hydrolase</keyword>
<dbReference type="PROSITE" id="PS50879">
    <property type="entry name" value="RNASE_H_1"/>
    <property type="match status" value="1"/>
</dbReference>
<feature type="binding site" evidence="11">
    <location>
        <position position="23"/>
    </location>
    <ligand>
        <name>Mg(2+)</name>
        <dbReference type="ChEBI" id="CHEBI:18420"/>
        <label>2</label>
    </ligand>
</feature>
<comment type="subcellular location">
    <subcellularLocation>
        <location evidence="11">Cytoplasm</location>
    </subcellularLocation>
</comment>
<dbReference type="EMBL" id="WIXJ01000001">
    <property type="protein sequence ID" value="MQY50332.1"/>
    <property type="molecule type" value="Genomic_DNA"/>
</dbReference>
<evidence type="ECO:0000256" key="9">
    <source>
        <dbReference type="ARBA" id="ARBA00022801"/>
    </source>
</evidence>
<dbReference type="InterPro" id="IPR022892">
    <property type="entry name" value="RNaseHI"/>
</dbReference>
<dbReference type="FunFam" id="3.30.420.10:FF:000089">
    <property type="entry name" value="Ribonuclease H"/>
    <property type="match status" value="1"/>
</dbReference>
<feature type="domain" description="RNase H type-1" evidence="12">
    <location>
        <begin position="14"/>
        <end position="155"/>
    </location>
</feature>
<evidence type="ECO:0000256" key="6">
    <source>
        <dbReference type="ARBA" id="ARBA00022722"/>
    </source>
</evidence>
<comment type="cofactor">
    <cofactor evidence="11">
        <name>Mg(2+)</name>
        <dbReference type="ChEBI" id="CHEBI:18420"/>
    </cofactor>
    <text evidence="11">Binds 1 Mg(2+) ion per subunit. May bind a second metal ion at a regulatory site, or after substrate binding.</text>
</comment>
<evidence type="ECO:0000256" key="8">
    <source>
        <dbReference type="ARBA" id="ARBA00022759"/>
    </source>
</evidence>
<keyword evidence="10 11" id="KW-0460">Magnesium</keyword>
<dbReference type="Gene3D" id="3.30.420.10">
    <property type="entry name" value="Ribonuclease H-like superfamily/Ribonuclease H"/>
    <property type="match status" value="1"/>
</dbReference>
<dbReference type="PANTHER" id="PTHR10642">
    <property type="entry name" value="RIBONUCLEASE H1"/>
    <property type="match status" value="1"/>
</dbReference>
<comment type="subunit">
    <text evidence="4 11">Monomer.</text>
</comment>
<dbReference type="SUPFAM" id="SSF53098">
    <property type="entry name" value="Ribonuclease H-like"/>
    <property type="match status" value="1"/>
</dbReference>
<proteinExistence type="inferred from homology"/>
<comment type="catalytic activity">
    <reaction evidence="1 11">
        <text>Endonucleolytic cleavage to 5'-phosphomonoester.</text>
        <dbReference type="EC" id="3.1.26.4"/>
    </reaction>
</comment>
<dbReference type="GO" id="GO:0000287">
    <property type="term" value="F:magnesium ion binding"/>
    <property type="evidence" value="ECO:0007669"/>
    <property type="project" value="UniProtKB-UniRule"/>
</dbReference>
<dbReference type="InterPro" id="IPR036397">
    <property type="entry name" value="RNaseH_sf"/>
</dbReference>
<organism evidence="13 14">
    <name type="scientific">Rhodocyclus tenuis</name>
    <name type="common">Rhodospirillum tenue</name>
    <dbReference type="NCBI Taxonomy" id="1066"/>
    <lineage>
        <taxon>Bacteria</taxon>
        <taxon>Pseudomonadati</taxon>
        <taxon>Pseudomonadota</taxon>
        <taxon>Betaproteobacteria</taxon>
        <taxon>Rhodocyclales</taxon>
        <taxon>Rhodocyclaceae</taxon>
        <taxon>Rhodocyclus</taxon>
    </lineage>
</organism>
<feature type="binding site" evidence="11">
    <location>
        <position position="23"/>
    </location>
    <ligand>
        <name>Mg(2+)</name>
        <dbReference type="ChEBI" id="CHEBI:18420"/>
        <label>1</label>
    </ligand>
</feature>
<dbReference type="CDD" id="cd09278">
    <property type="entry name" value="RNase_HI_prokaryote_like"/>
    <property type="match status" value="1"/>
</dbReference>
<dbReference type="InterPro" id="IPR002156">
    <property type="entry name" value="RNaseH_domain"/>
</dbReference>
<protein>
    <recommendedName>
        <fullName evidence="5 11">Ribonuclease H</fullName>
        <shortName evidence="11">RNase H</shortName>
        <ecNumber evidence="5 11">3.1.26.4</ecNumber>
    </recommendedName>
</protein>
<evidence type="ECO:0000256" key="11">
    <source>
        <dbReference type="HAMAP-Rule" id="MF_00042"/>
    </source>
</evidence>
<evidence type="ECO:0000256" key="10">
    <source>
        <dbReference type="ARBA" id="ARBA00022842"/>
    </source>
</evidence>
<dbReference type="InterPro" id="IPR050092">
    <property type="entry name" value="RNase_H"/>
</dbReference>
<accession>A0A6L5JU21</accession>
<dbReference type="OrthoDB" id="7845843at2"/>
<dbReference type="GO" id="GO:0005737">
    <property type="term" value="C:cytoplasm"/>
    <property type="evidence" value="ECO:0007669"/>
    <property type="project" value="UniProtKB-SubCell"/>
</dbReference>
<evidence type="ECO:0000313" key="13">
    <source>
        <dbReference type="EMBL" id="MQY50332.1"/>
    </source>
</evidence>
<evidence type="ECO:0000313" key="14">
    <source>
        <dbReference type="Proteomes" id="UP000480275"/>
    </source>
</evidence>
<evidence type="ECO:0000256" key="1">
    <source>
        <dbReference type="ARBA" id="ARBA00000077"/>
    </source>
</evidence>
<reference evidence="13 14" key="1">
    <citation type="submission" date="2019-10" db="EMBL/GenBank/DDBJ databases">
        <title>Whole-genome sequence of the purple nonsulfur photosynthetic bacterium Rhodocyclus tenuis.</title>
        <authorList>
            <person name="Kyndt J.A."/>
            <person name="Meyer T.E."/>
        </authorList>
    </citation>
    <scope>NUCLEOTIDE SEQUENCE [LARGE SCALE GENOMIC DNA]</scope>
    <source>
        <strain evidence="13 14">DSM 110</strain>
    </source>
</reference>
<evidence type="ECO:0000259" key="12">
    <source>
        <dbReference type="PROSITE" id="PS50879"/>
    </source>
</evidence>
<feature type="binding site" evidence="11">
    <location>
        <position position="147"/>
    </location>
    <ligand>
        <name>Mg(2+)</name>
        <dbReference type="ChEBI" id="CHEBI:18420"/>
        <label>2</label>
    </ligand>
</feature>
<evidence type="ECO:0000256" key="4">
    <source>
        <dbReference type="ARBA" id="ARBA00011245"/>
    </source>
</evidence>
<dbReference type="InterPro" id="IPR012337">
    <property type="entry name" value="RNaseH-like_sf"/>
</dbReference>
<dbReference type="GO" id="GO:0004523">
    <property type="term" value="F:RNA-DNA hybrid ribonuclease activity"/>
    <property type="evidence" value="ECO:0007669"/>
    <property type="project" value="UniProtKB-UniRule"/>
</dbReference>
<dbReference type="Pfam" id="PF00075">
    <property type="entry name" value="RNase_H"/>
    <property type="match status" value="1"/>
</dbReference>
<feature type="binding site" evidence="11">
    <location>
        <position position="61"/>
    </location>
    <ligand>
        <name>Mg(2+)</name>
        <dbReference type="ChEBI" id="CHEBI:18420"/>
        <label>1</label>
    </ligand>
</feature>
<evidence type="ECO:0000256" key="2">
    <source>
        <dbReference type="ARBA" id="ARBA00004065"/>
    </source>
</evidence>
<keyword evidence="8 11" id="KW-0255">Endonuclease</keyword>
<comment type="caution">
    <text evidence="13">The sequence shown here is derived from an EMBL/GenBank/DDBJ whole genome shotgun (WGS) entry which is preliminary data.</text>
</comment>
<dbReference type="HAMAP" id="MF_00042">
    <property type="entry name" value="RNase_H"/>
    <property type="match status" value="1"/>
</dbReference>
<comment type="function">
    <text evidence="2 11">Endonuclease that specifically degrades the RNA of RNA-DNA hybrids.</text>
</comment>
<dbReference type="AlphaFoldDB" id="A0A6L5JU21"/>
<dbReference type="GO" id="GO:0043137">
    <property type="term" value="P:DNA replication, removal of RNA primer"/>
    <property type="evidence" value="ECO:0007669"/>
    <property type="project" value="TreeGrafter"/>
</dbReference>
<keyword evidence="11" id="KW-0963">Cytoplasm</keyword>
<evidence type="ECO:0000256" key="7">
    <source>
        <dbReference type="ARBA" id="ARBA00022723"/>
    </source>
</evidence>